<dbReference type="AlphaFoldDB" id="A0A1I7NRR0"/>
<keyword evidence="1" id="KW-1133">Transmembrane helix</keyword>
<dbReference type="Pfam" id="PF11104">
    <property type="entry name" value="PilM_2"/>
    <property type="match status" value="1"/>
</dbReference>
<evidence type="ECO:0000256" key="1">
    <source>
        <dbReference type="SAM" id="Phobius"/>
    </source>
</evidence>
<organism evidence="2 3">
    <name type="scientific">Hyphomicrobium facile</name>
    <dbReference type="NCBI Taxonomy" id="51670"/>
    <lineage>
        <taxon>Bacteria</taxon>
        <taxon>Pseudomonadati</taxon>
        <taxon>Pseudomonadota</taxon>
        <taxon>Alphaproteobacteria</taxon>
        <taxon>Hyphomicrobiales</taxon>
        <taxon>Hyphomicrobiaceae</taxon>
        <taxon>Hyphomicrobium</taxon>
    </lineage>
</organism>
<keyword evidence="1" id="KW-0812">Transmembrane</keyword>
<dbReference type="PANTHER" id="PTHR40278:SF1">
    <property type="entry name" value="DNA UTILIZATION PROTEIN HOFN"/>
    <property type="match status" value="1"/>
</dbReference>
<dbReference type="EMBL" id="FPCH01000003">
    <property type="protein sequence ID" value="SFV37356.1"/>
    <property type="molecule type" value="Genomic_DNA"/>
</dbReference>
<dbReference type="InterPro" id="IPR005883">
    <property type="entry name" value="PilM"/>
</dbReference>
<dbReference type="InterPro" id="IPR043129">
    <property type="entry name" value="ATPase_NBD"/>
</dbReference>
<proteinExistence type="predicted"/>
<dbReference type="Pfam" id="PF05137">
    <property type="entry name" value="PilN"/>
    <property type="match status" value="1"/>
</dbReference>
<dbReference type="STRING" id="51670.SAMN04488557_3121"/>
<gene>
    <name evidence="2" type="ORF">SAMN04488557_3121</name>
</gene>
<feature type="transmembrane region" description="Helical" evidence="1">
    <location>
        <begin position="208"/>
        <end position="228"/>
    </location>
</feature>
<keyword evidence="1" id="KW-0472">Membrane</keyword>
<keyword evidence="3" id="KW-1185">Reference proteome</keyword>
<dbReference type="Proteomes" id="UP000199423">
    <property type="component" value="Unassembled WGS sequence"/>
</dbReference>
<evidence type="ECO:0000313" key="3">
    <source>
        <dbReference type="Proteomes" id="UP000199423"/>
    </source>
</evidence>
<dbReference type="Gene3D" id="3.30.1490.300">
    <property type="match status" value="1"/>
</dbReference>
<reference evidence="3" key="1">
    <citation type="submission" date="2016-10" db="EMBL/GenBank/DDBJ databases">
        <authorList>
            <person name="Varghese N."/>
            <person name="Submissions S."/>
        </authorList>
    </citation>
    <scope>NUCLEOTIDE SEQUENCE [LARGE SCALE GENOMIC DNA]</scope>
    <source>
        <strain evidence="3">DSM 1565</strain>
    </source>
</reference>
<dbReference type="SUPFAM" id="SSF53067">
    <property type="entry name" value="Actin-like ATPase domain"/>
    <property type="match status" value="1"/>
</dbReference>
<dbReference type="Gene3D" id="3.30.420.40">
    <property type="match status" value="1"/>
</dbReference>
<evidence type="ECO:0000313" key="2">
    <source>
        <dbReference type="EMBL" id="SFV37356.1"/>
    </source>
</evidence>
<dbReference type="InterPro" id="IPR052534">
    <property type="entry name" value="Extracell_DNA_Util/SecSys_Comp"/>
</dbReference>
<dbReference type="PANTHER" id="PTHR40278">
    <property type="entry name" value="DNA UTILIZATION PROTEIN HOFN"/>
    <property type="match status" value="1"/>
</dbReference>
<sequence>MKMEAVNRGRIREAYSWWLRELSKLLTPKRMSERPWRTMLFHTPAGLEILTKTGSQITNLGVLRSDASAEEIAAIRRSLLQRAAQESKQVLLRLSPTDVVRRTIQVPKAAADLMDSVVENKIETIVAWPQEDTRYSYRVIGADPGSPTQINTEIVATTKKIVDTALDAARTVGLSPGAVDFAPAPDAASIVELAHLEADPVSKMAGRLHVGLCALALCSVAICMFGIYQLSDLNDQYGDMESKIIGVTSRVDEVKRLNDENTKLKDQRERLAKQKIDFPPVMTLIEALSRSLPDTAYLDEFEIHDNEARIVGKSADPTGLIGLLESTPEFEDVRFAAPTTREDGQTLGTFSIVAKLRGVAHTESSQ</sequence>
<protein>
    <submittedName>
        <fullName evidence="2">General secretion pathway protein L</fullName>
    </submittedName>
</protein>
<accession>A0A1I7NRR0</accession>
<name>A0A1I7NRR0_9HYPH</name>
<dbReference type="InterPro" id="IPR007813">
    <property type="entry name" value="PilN"/>
</dbReference>